<feature type="domain" description="Zn(2)-C6 fungal-type" evidence="4">
    <location>
        <begin position="50"/>
        <end position="81"/>
    </location>
</feature>
<evidence type="ECO:0000313" key="5">
    <source>
        <dbReference type="EMBL" id="VIO55116.1"/>
    </source>
</evidence>
<dbReference type="InterPro" id="IPR036864">
    <property type="entry name" value="Zn2-C6_fun-type_DNA-bd_sf"/>
</dbReference>
<accession>A0A4E9DRM5</accession>
<dbReference type="Pfam" id="PF00172">
    <property type="entry name" value="Zn_clus"/>
    <property type="match status" value="1"/>
</dbReference>
<organism evidence="5">
    <name type="scientific">Gibberella zeae</name>
    <name type="common">Wheat head blight fungus</name>
    <name type="synonym">Fusarium graminearum</name>
    <dbReference type="NCBI Taxonomy" id="5518"/>
    <lineage>
        <taxon>Eukaryota</taxon>
        <taxon>Fungi</taxon>
        <taxon>Dikarya</taxon>
        <taxon>Ascomycota</taxon>
        <taxon>Pezizomycotina</taxon>
        <taxon>Sordariomycetes</taxon>
        <taxon>Hypocreomycetidae</taxon>
        <taxon>Hypocreales</taxon>
        <taxon>Nectriaceae</taxon>
        <taxon>Fusarium</taxon>
    </lineage>
</organism>
<dbReference type="SUPFAM" id="SSF50129">
    <property type="entry name" value="GroES-like"/>
    <property type="match status" value="1"/>
</dbReference>
<dbReference type="GO" id="GO:0003677">
    <property type="term" value="F:DNA binding"/>
    <property type="evidence" value="ECO:0007669"/>
    <property type="project" value="InterPro"/>
</dbReference>
<evidence type="ECO:0000259" key="4">
    <source>
        <dbReference type="PROSITE" id="PS50048"/>
    </source>
</evidence>
<dbReference type="CDD" id="cd05188">
    <property type="entry name" value="MDR"/>
    <property type="match status" value="1"/>
</dbReference>
<evidence type="ECO:0000256" key="2">
    <source>
        <dbReference type="ARBA" id="ARBA00022723"/>
    </source>
</evidence>
<dbReference type="InterPro" id="IPR013149">
    <property type="entry name" value="ADH-like_C"/>
</dbReference>
<dbReference type="InterPro" id="IPR007219">
    <property type="entry name" value="XnlR_reg_dom"/>
</dbReference>
<dbReference type="InterPro" id="IPR001138">
    <property type="entry name" value="Zn2Cys6_DnaBD"/>
</dbReference>
<dbReference type="GO" id="GO:0008270">
    <property type="term" value="F:zinc ion binding"/>
    <property type="evidence" value="ECO:0007669"/>
    <property type="project" value="InterPro"/>
</dbReference>
<reference evidence="5" key="1">
    <citation type="submission" date="2019-04" db="EMBL/GenBank/DDBJ databases">
        <authorList>
            <person name="Melise S."/>
            <person name="Noan J."/>
            <person name="Okalmin O."/>
        </authorList>
    </citation>
    <scope>NUCLEOTIDE SEQUENCE</scope>
    <source>
        <strain evidence="5">FN9</strain>
    </source>
</reference>
<dbReference type="InterPro" id="IPR011032">
    <property type="entry name" value="GroES-like_sf"/>
</dbReference>
<keyword evidence="3" id="KW-0539">Nucleus</keyword>
<dbReference type="Gene3D" id="3.40.50.720">
    <property type="entry name" value="NAD(P)-binding Rossmann-like Domain"/>
    <property type="match status" value="1"/>
</dbReference>
<dbReference type="Pfam" id="PF00107">
    <property type="entry name" value="ADH_zinc_N"/>
    <property type="match status" value="1"/>
</dbReference>
<dbReference type="Pfam" id="PF04082">
    <property type="entry name" value="Fungal_trans"/>
    <property type="match status" value="1"/>
</dbReference>
<dbReference type="PROSITE" id="PS50048">
    <property type="entry name" value="ZN2_CY6_FUNGAL_2"/>
    <property type="match status" value="1"/>
</dbReference>
<protein>
    <recommendedName>
        <fullName evidence="4">Zn(2)-C6 fungal-type domain-containing protein</fullName>
    </recommendedName>
</protein>
<dbReference type="Gene3D" id="4.10.240.10">
    <property type="entry name" value="Zn(2)-C6 fungal-type DNA-binding domain"/>
    <property type="match status" value="1"/>
</dbReference>
<dbReference type="GO" id="GO:0000981">
    <property type="term" value="F:DNA-binding transcription factor activity, RNA polymerase II-specific"/>
    <property type="evidence" value="ECO:0007669"/>
    <property type="project" value="InterPro"/>
</dbReference>
<dbReference type="Gene3D" id="3.90.180.10">
    <property type="entry name" value="Medium-chain alcohol dehydrogenases, catalytic domain"/>
    <property type="match status" value="1"/>
</dbReference>
<dbReference type="SUPFAM" id="SSF51735">
    <property type="entry name" value="NAD(P)-binding Rossmann-fold domains"/>
    <property type="match status" value="1"/>
</dbReference>
<dbReference type="InterPro" id="IPR050613">
    <property type="entry name" value="Sec_Metabolite_Reg"/>
</dbReference>
<dbReference type="GO" id="GO:0006351">
    <property type="term" value="P:DNA-templated transcription"/>
    <property type="evidence" value="ECO:0007669"/>
    <property type="project" value="InterPro"/>
</dbReference>
<dbReference type="CDD" id="cd12148">
    <property type="entry name" value="fungal_TF_MHR"/>
    <property type="match status" value="1"/>
</dbReference>
<gene>
    <name evidence="5" type="ORF">FUG_LOCUS145303</name>
</gene>
<evidence type="ECO:0000256" key="3">
    <source>
        <dbReference type="ARBA" id="ARBA00023242"/>
    </source>
</evidence>
<proteinExistence type="predicted"/>
<dbReference type="SMART" id="SM00066">
    <property type="entry name" value="GAL4"/>
    <property type="match status" value="1"/>
</dbReference>
<evidence type="ECO:0000256" key="1">
    <source>
        <dbReference type="ARBA" id="ARBA00004123"/>
    </source>
</evidence>
<dbReference type="CDD" id="cd00067">
    <property type="entry name" value="GAL4"/>
    <property type="match status" value="1"/>
</dbReference>
<dbReference type="GO" id="GO:0005634">
    <property type="term" value="C:nucleus"/>
    <property type="evidence" value="ECO:0007669"/>
    <property type="project" value="UniProtKB-SubCell"/>
</dbReference>
<sequence length="1108" mass="123511">MTRLMHETSALRRLYSVSIVEMSNRELARHTNTFRVSHPQRIKRNRPTVSCSTCRARKQKCDRQQPCSGCQRRGLGGSCRFESISTPAKSTSAENSEMGVRTELGRMRGVLQRLLSHPAQVQSEESVKQLLDSIDCIEKTVNKDTRRQVAPAPPASQLPDIIFGTVAKVSLQDILTAVPPRKVADRIVSTYFNAKHAVVPFIHTHQFRKQYEEFWKDPVSSSHLWVSIMFSIVAIGASISGASTPFSGPESSLAYTNMSARCLVSGQYHKAVEFSVEALTLHLHSRRFHQKSPDVDLCQLHALAVRLAHQRFYHCEMNQFLQLITPFEAEMRRRVWYFIQYYDVLFSLEYGVPPLIHEDTHSTGHPTDAQDDDFDEESTVVLPRATTDTSLPCVLMSQVLPILRGIICHALGFSTCSYSDAMLVKAQLDIWYQSIPSSLRIRSIKITAFTDSNHIIMQRVLFELIYTTFITLLYRPYLDSLTYSDYEFQTALDVCRKNAVRSVRISIEVDREMQEGGRLHDDRHVASSLSINDLLMSTTLGPLEFFLNVSTCRKPIEGNYIVNTLQTAVQLWSTRPCFSPHVLENSRLLRITLASICVVGPELIHISHPVQDSNYIVNTEDIGENRHNVSCHNEKEILGVSRDGDIGANNCPFGKLLYPPLRPTKQASALVNLLDVQKPRAHVLWLFKVYKETLKCIKSAVARFLNHDSKQSNTLSIHIYFILLPSISIMSNAAVPTTSTSLVLNSFNGRLDLENTPIPSPTPFGSVVVRVLSTPVRPHQRAGFHGKSSLSFKPPYNPGDGGVGRIISVGPDAVALKPGQLVYMNNFVTARDDPNTRVLLGIHDGGGPERDIKLFNLWQGFWRDVAIVPIENVLPLDEKILVHEMGYSYGDLNYIQRLSVAYGGIKAANLQAGDIVIVAPATGHFSGAVVELAAQIGCKVIAISRSASKLEPLTSRFPRVTALELTGDEKKDTEAIHVLAPHGVDAYIDVSPPAATAAPHHLTVSINSLSSFGRVIFLGMMFDIKINYASLMVRNITIKAKLMYTREELASLIKMIEAGVLKLGKEAGHRVVERGYLLDEWEEAVTVAETAVGWGEQVLLYPSPEVTE</sequence>
<name>A0A4E9DRM5_GIBZA</name>
<dbReference type="InterPro" id="IPR036291">
    <property type="entry name" value="NAD(P)-bd_dom_sf"/>
</dbReference>
<dbReference type="EMBL" id="CAAKMV010000111">
    <property type="protein sequence ID" value="VIO55116.1"/>
    <property type="molecule type" value="Genomic_DNA"/>
</dbReference>
<dbReference type="AlphaFoldDB" id="A0A4E9DRM5"/>
<dbReference type="PANTHER" id="PTHR31001">
    <property type="entry name" value="UNCHARACTERIZED TRANSCRIPTIONAL REGULATORY PROTEIN"/>
    <property type="match status" value="1"/>
</dbReference>
<comment type="subcellular location">
    <subcellularLocation>
        <location evidence="1">Nucleus</location>
    </subcellularLocation>
</comment>
<keyword evidence="2" id="KW-0479">Metal-binding</keyword>
<dbReference type="PROSITE" id="PS00463">
    <property type="entry name" value="ZN2_CY6_FUNGAL_1"/>
    <property type="match status" value="1"/>
</dbReference>
<dbReference type="SUPFAM" id="SSF57701">
    <property type="entry name" value="Zn2/Cys6 DNA-binding domain"/>
    <property type="match status" value="1"/>
</dbReference>
<dbReference type="SMART" id="SM00906">
    <property type="entry name" value="Fungal_trans"/>
    <property type="match status" value="1"/>
</dbReference>
<dbReference type="PANTHER" id="PTHR31001:SF49">
    <property type="entry name" value="ZN(II)2CYS6 TRANSCRIPTION FACTOR (EUROFUNG)"/>
    <property type="match status" value="1"/>
</dbReference>